<dbReference type="InterPro" id="IPR050721">
    <property type="entry name" value="Trk_Ktr_HKT_K-transport"/>
</dbReference>
<dbReference type="RefSeq" id="WP_289561118.1">
    <property type="nucleotide sequence ID" value="NZ_JAUDEO010000056.1"/>
</dbReference>
<reference evidence="3 4" key="3">
    <citation type="submission" date="2023-06" db="EMBL/GenBank/DDBJ databases">
        <authorList>
            <person name="Zeman M."/>
            <person name="Kubasova T."/>
            <person name="Jahodarova E."/>
            <person name="Nykrynova M."/>
            <person name="Rychlik I."/>
        </authorList>
    </citation>
    <scope>NUCLEOTIDE SEQUENCE [LARGE SCALE GENOMIC DNA]</scope>
    <source>
        <strain evidence="3 4">105_WCHN</strain>
    </source>
</reference>
<proteinExistence type="predicted"/>
<organism evidence="3 4">
    <name type="scientific">Limosilactobacillus panis</name>
    <dbReference type="NCBI Taxonomy" id="47493"/>
    <lineage>
        <taxon>Bacteria</taxon>
        <taxon>Bacillati</taxon>
        <taxon>Bacillota</taxon>
        <taxon>Bacilli</taxon>
        <taxon>Lactobacillales</taxon>
        <taxon>Lactobacillaceae</taxon>
        <taxon>Limosilactobacillus</taxon>
    </lineage>
</organism>
<dbReference type="PANTHER" id="PTHR43833">
    <property type="entry name" value="POTASSIUM CHANNEL PROTEIN 2-RELATED-RELATED"/>
    <property type="match status" value="1"/>
</dbReference>
<reference evidence="3 4" key="2">
    <citation type="submission" date="2023-06" db="EMBL/GenBank/DDBJ databases">
        <title>Identification and characterization of horizontal gene transfer across gut microbiota members of farm animals based on homology search.</title>
        <authorList>
            <person name="Schwarzerova J."/>
            <person name="Nykrynova M."/>
            <person name="Jureckova K."/>
            <person name="Cejkova D."/>
            <person name="Rychlik I."/>
        </authorList>
    </citation>
    <scope>NUCLEOTIDE SEQUENCE [LARGE SCALE GENOMIC DNA]</scope>
    <source>
        <strain evidence="3 4">105_WCHN</strain>
    </source>
</reference>
<keyword evidence="4" id="KW-1185">Reference proteome</keyword>
<name>A0ABT7VP73_9LACO</name>
<dbReference type="PROSITE" id="PS51202">
    <property type="entry name" value="RCK_C"/>
    <property type="match status" value="1"/>
</dbReference>
<dbReference type="InterPro" id="IPR006037">
    <property type="entry name" value="RCK_C"/>
</dbReference>
<evidence type="ECO:0000259" key="2">
    <source>
        <dbReference type="PROSITE" id="PS51202"/>
    </source>
</evidence>
<evidence type="ECO:0000259" key="1">
    <source>
        <dbReference type="PROSITE" id="PS51201"/>
    </source>
</evidence>
<evidence type="ECO:0000313" key="4">
    <source>
        <dbReference type="Proteomes" id="UP001529423"/>
    </source>
</evidence>
<sequence length="225" mass="24999">MAKKESYAVIGIGQFGAAICESLVAAGQEVLAIDTNPEVVNELAGTVMRAIIADAQDEDALRELDIGHFDHVYISIGKNVEASIMATLIAKDLGVSDIICRAENVNHARVLERVGADLVVRPEHDIAKRLVFRQLNPSMVDYVTLSRETTLAEIDINNPKFYGKTLDELDFRNKFRVNVIIIVSEDEEINQMPQADDVIRPHDKITVVGNINDIKRLNSIVQEHK</sequence>
<comment type="caution">
    <text evidence="3">The sequence shown here is derived from an EMBL/GenBank/DDBJ whole genome shotgun (WGS) entry which is preliminary data.</text>
</comment>
<feature type="domain" description="RCK N-terminal" evidence="1">
    <location>
        <begin position="4"/>
        <end position="120"/>
    </location>
</feature>
<feature type="domain" description="RCK C-terminal" evidence="2">
    <location>
        <begin position="137"/>
        <end position="223"/>
    </location>
</feature>
<protein>
    <submittedName>
        <fullName evidence="3">TrkA family potassium uptake protein</fullName>
    </submittedName>
</protein>
<dbReference type="PANTHER" id="PTHR43833:SF7">
    <property type="entry name" value="KTR SYSTEM POTASSIUM UPTAKE PROTEIN C"/>
    <property type="match status" value="1"/>
</dbReference>
<dbReference type="Pfam" id="PF02080">
    <property type="entry name" value="TrkA_C"/>
    <property type="match status" value="1"/>
</dbReference>
<dbReference type="Pfam" id="PF02254">
    <property type="entry name" value="TrkA_N"/>
    <property type="match status" value="1"/>
</dbReference>
<dbReference type="PROSITE" id="PS51201">
    <property type="entry name" value="RCK_N"/>
    <property type="match status" value="1"/>
</dbReference>
<dbReference type="Proteomes" id="UP001529423">
    <property type="component" value="Unassembled WGS sequence"/>
</dbReference>
<evidence type="ECO:0000313" key="3">
    <source>
        <dbReference type="EMBL" id="MDM8334530.1"/>
    </source>
</evidence>
<dbReference type="InterPro" id="IPR003148">
    <property type="entry name" value="RCK_N"/>
</dbReference>
<gene>
    <name evidence="3" type="ORF">QUW46_08115</name>
</gene>
<dbReference type="EMBL" id="JAUDEO010000056">
    <property type="protein sequence ID" value="MDM8334530.1"/>
    <property type="molecule type" value="Genomic_DNA"/>
</dbReference>
<reference evidence="4" key="1">
    <citation type="submission" date="2023-06" db="EMBL/GenBank/DDBJ databases">
        <title>Identification and characterization of horizontal gene transfer across gut microbiota members of farm animals based on homology search.</title>
        <authorList>
            <person name="Zeman M."/>
            <person name="Kubasova T."/>
            <person name="Jahodarova E."/>
            <person name="Nykrynova M."/>
            <person name="Rychlik I."/>
        </authorList>
    </citation>
    <scope>NUCLEOTIDE SEQUENCE [LARGE SCALE GENOMIC DNA]</scope>
    <source>
        <strain evidence="4">105_WCHN</strain>
    </source>
</reference>
<accession>A0ABT7VP73</accession>